<dbReference type="EMBL" id="CP020370">
    <property type="protein sequence ID" value="AUB81979.1"/>
    <property type="molecule type" value="Genomic_DNA"/>
</dbReference>
<proteinExistence type="predicted"/>
<gene>
    <name evidence="1" type="ORF">THSYN_14195</name>
</gene>
<dbReference type="Gene3D" id="1.25.40.10">
    <property type="entry name" value="Tetratricopeptide repeat domain"/>
    <property type="match status" value="2"/>
</dbReference>
<dbReference type="Proteomes" id="UP000232638">
    <property type="component" value="Chromosome"/>
</dbReference>
<dbReference type="InterPro" id="IPR019734">
    <property type="entry name" value="TPR_rpt"/>
</dbReference>
<keyword evidence="2" id="KW-1185">Reference proteome</keyword>
<dbReference type="KEGG" id="tsy:THSYN_14195"/>
<name>A0A2K8U986_9GAMM</name>
<organism evidence="1 2">
    <name type="scientific">Candidatus Thiodictyon syntrophicum</name>
    <dbReference type="NCBI Taxonomy" id="1166950"/>
    <lineage>
        <taxon>Bacteria</taxon>
        <taxon>Pseudomonadati</taxon>
        <taxon>Pseudomonadota</taxon>
        <taxon>Gammaproteobacteria</taxon>
        <taxon>Chromatiales</taxon>
        <taxon>Chromatiaceae</taxon>
        <taxon>Thiodictyon</taxon>
    </lineage>
</organism>
<dbReference type="AlphaFoldDB" id="A0A2K8U986"/>
<dbReference type="SUPFAM" id="SSF48452">
    <property type="entry name" value="TPR-like"/>
    <property type="match status" value="2"/>
</dbReference>
<reference evidence="1 2" key="1">
    <citation type="submission" date="2017-03" db="EMBL/GenBank/DDBJ databases">
        <title>Complete genome sequence of Candidatus 'Thiodictyon syntrophicum' sp. nov. strain Cad16T, a photolithoautotroph purple sulfur bacterium isolated from an alpine meromictic lake.</title>
        <authorList>
            <person name="Luedin S.M."/>
            <person name="Pothier J.F."/>
            <person name="Danza F."/>
            <person name="Storelli N."/>
            <person name="Wittwer M."/>
            <person name="Tonolla M."/>
        </authorList>
    </citation>
    <scope>NUCLEOTIDE SEQUENCE [LARGE SCALE GENOMIC DNA]</scope>
    <source>
        <strain evidence="1 2">Cad16T</strain>
    </source>
</reference>
<evidence type="ECO:0000313" key="1">
    <source>
        <dbReference type="EMBL" id="AUB81979.1"/>
    </source>
</evidence>
<sequence>MVSATIDFGQVADAARDETALKTCRTLIERAARLAEQGDPESLAAAVAAYDEVIVLGAVLDLSAPEERRELAVAHNGKGIALGKLATPATLGVAVDAYDEAIRLLRRLDLSVAQYRNDLATACSNKGTVLAAQGTPAALAAAVDAHDEAIGLRRGLDLSVAKYRNALAAACSNKGNALAAQGTPAALAAAVAAHDEAIGLRRGLDLSVAEYRSDLAGAHTNKGIALAAQGTPAALAAAVAAHDEAIGLFQGLDLSVAEYRNALAAAYTNKGIALAAQGTPAALAAAVDAHNEAIGLRRGLDPSVAEYHNALATACSNKGNALAAQGSPAALAAAVDAYDESIGLRRGLDLSVAEYRNDLAKACSNKGNALQAQGTPAALAAAVDAHDEAIGLRRGLDLSVAEYRSDLAAACLNKGNALRAQGTPAALAAAVDVYDEAIGLAAVPEDRPEDALRIDRAEAEAKAFNNKAIALLHLDDPMAAQDSADEGLSRLRELESHGLYTLRPLREILFGVTLTCSLAARQPQFLPEIILEHLDPDQPGSAPASAAMHRSAVNALQQGMAQYLQTPRQSHRAAELVPAAQRLAEIRALYFGGTAESARMQAEDLERRGDPDGARRVLQDYLAARPLDPEGRLAFAQFHARRRDWTAAGLCRQDAAALLVQQAPTDADRAGIATRVGWIAGLLLDRKLMTLAFDSPRGAADTRGLLAQSDALHAWLMRDFRDRLFAPIPGAPADPPDRDGWLPVLDAELDAVWVPFAEHRQGTLDAWLARADRQAREQAGQDLESMTLAMQRTLVAGLPVRWSGFAEALAHTWTEIWSARSQAWRAADPAGRERIESEIGTALAYRVAEESGKVADGELAEACGRLRDLLGRVWDQALADPERRFLAMALRCLGEDGLARYAGLELGLAVEWSLGHRLFAPLRAHWRAGAPERGAVKAAEYFGLAQAKRDIAVPLLGFLDGQRGQLDLGPMVAWLQKAITGLSPGETPAERQLREFVRGVMAALLPNPAPLLAPAPLVRVPRAQALEDLRKLRNDCAHPNEVPTRERLDGAWASVVADEADAFYRYFGLALLAPDAWG</sequence>
<protein>
    <submittedName>
        <fullName evidence="1">Uncharacterized protein</fullName>
    </submittedName>
</protein>
<evidence type="ECO:0000313" key="2">
    <source>
        <dbReference type="Proteomes" id="UP000232638"/>
    </source>
</evidence>
<dbReference type="SMART" id="SM00028">
    <property type="entry name" value="TPR"/>
    <property type="match status" value="7"/>
</dbReference>
<accession>A0A2K8U986</accession>
<dbReference type="InterPro" id="IPR011990">
    <property type="entry name" value="TPR-like_helical_dom_sf"/>
</dbReference>